<dbReference type="GO" id="GO:0012505">
    <property type="term" value="C:endomembrane system"/>
    <property type="evidence" value="ECO:0007669"/>
    <property type="project" value="UniProtKB-SubCell"/>
</dbReference>
<dbReference type="GO" id="GO:0005886">
    <property type="term" value="C:plasma membrane"/>
    <property type="evidence" value="ECO:0007669"/>
    <property type="project" value="TreeGrafter"/>
</dbReference>
<proteinExistence type="predicted"/>
<dbReference type="PANTHER" id="PTHR24093">
    <property type="entry name" value="CATION TRANSPORTING ATPASE"/>
    <property type="match status" value="1"/>
</dbReference>
<dbReference type="PRINTS" id="PR00120">
    <property type="entry name" value="HATPASE"/>
</dbReference>
<evidence type="ECO:0000256" key="2">
    <source>
        <dbReference type="ARBA" id="ARBA00022842"/>
    </source>
</evidence>
<evidence type="ECO:0000313" key="3">
    <source>
        <dbReference type="EMBL" id="CZR68401.1"/>
    </source>
</evidence>
<dbReference type="STRING" id="576137.A0A1L7XTN3"/>
<name>A0A1L7XTN3_9HELO</name>
<dbReference type="AlphaFoldDB" id="A0A1L7XTN3"/>
<accession>A0A1L7XTN3</accession>
<comment type="subcellular location">
    <subcellularLocation>
        <location evidence="1">Endomembrane system</location>
        <topology evidence="1">Multi-pass membrane protein</topology>
    </subcellularLocation>
</comment>
<dbReference type="SUPFAM" id="SSF56784">
    <property type="entry name" value="HAD-like"/>
    <property type="match status" value="1"/>
</dbReference>
<organism evidence="3 4">
    <name type="scientific">Phialocephala subalpina</name>
    <dbReference type="NCBI Taxonomy" id="576137"/>
    <lineage>
        <taxon>Eukaryota</taxon>
        <taxon>Fungi</taxon>
        <taxon>Dikarya</taxon>
        <taxon>Ascomycota</taxon>
        <taxon>Pezizomycotina</taxon>
        <taxon>Leotiomycetes</taxon>
        <taxon>Helotiales</taxon>
        <taxon>Mollisiaceae</taxon>
        <taxon>Phialocephala</taxon>
        <taxon>Phialocephala fortinii species complex</taxon>
    </lineage>
</organism>
<dbReference type="Gene3D" id="1.20.1110.10">
    <property type="entry name" value="Calcium-transporting ATPase, transmembrane domain"/>
    <property type="match status" value="2"/>
</dbReference>
<dbReference type="PANTHER" id="PTHR24093:SF369">
    <property type="entry name" value="CALCIUM-TRANSPORTING ATPASE"/>
    <property type="match status" value="1"/>
</dbReference>
<dbReference type="GO" id="GO:0005388">
    <property type="term" value="F:P-type calcium transporter activity"/>
    <property type="evidence" value="ECO:0007669"/>
    <property type="project" value="TreeGrafter"/>
</dbReference>
<dbReference type="InterPro" id="IPR023214">
    <property type="entry name" value="HAD_sf"/>
</dbReference>
<dbReference type="NCBIfam" id="TIGR01494">
    <property type="entry name" value="ATPase_P-type"/>
    <property type="match status" value="1"/>
</dbReference>
<protein>
    <submittedName>
        <fullName evidence="3">Uncharacterized protein</fullName>
    </submittedName>
</protein>
<dbReference type="InterPro" id="IPR036412">
    <property type="entry name" value="HAD-like_sf"/>
</dbReference>
<dbReference type="Gene3D" id="3.40.50.1000">
    <property type="entry name" value="HAD superfamily/HAD-like"/>
    <property type="match status" value="1"/>
</dbReference>
<keyword evidence="2" id="KW-0460">Magnesium</keyword>
<gene>
    <name evidence="3" type="ORF">PAC_18300</name>
</gene>
<reference evidence="3 4" key="1">
    <citation type="submission" date="2016-03" db="EMBL/GenBank/DDBJ databases">
        <authorList>
            <person name="Ploux O."/>
        </authorList>
    </citation>
    <scope>NUCLEOTIDE SEQUENCE [LARGE SCALE GENOMIC DNA]</scope>
    <source>
        <strain evidence="3 4">UAMH 11012</strain>
    </source>
</reference>
<evidence type="ECO:0000313" key="4">
    <source>
        <dbReference type="Proteomes" id="UP000184330"/>
    </source>
</evidence>
<dbReference type="OrthoDB" id="3352408at2759"/>
<sequence>MLKDNNLARQLKACEIMGNVTNICSDKTGTVVELDDMHRLYVKGASERGSSPAMRHIHFELLAWCIAILSNGHRPGPRSWKMARSSSRTSSKILSSLASLAFVTHFVKVLKRQCRPIARQARLCAWVTGDNILTAKAIAKECSILSSTPSAMAANGDIAMEGSAFRALSTEERDRIIPHLKVLARSSPDDNRILVARLKELGEIVAVTGDRTNDAPTLAAADTGLSMGISGTEVAREASSIVLMDDNFSSIVKAIMWCRAVNDAVKKFLQFQITVSITSVMLTFVSARTTDRPTTLWPSNKG</sequence>
<dbReference type="Proteomes" id="UP000184330">
    <property type="component" value="Unassembled WGS sequence"/>
</dbReference>
<evidence type="ECO:0000256" key="1">
    <source>
        <dbReference type="ARBA" id="ARBA00004127"/>
    </source>
</evidence>
<dbReference type="EMBL" id="FJOG01000054">
    <property type="protein sequence ID" value="CZR68401.1"/>
    <property type="molecule type" value="Genomic_DNA"/>
</dbReference>
<keyword evidence="4" id="KW-1185">Reference proteome</keyword>
<dbReference type="GO" id="GO:0005524">
    <property type="term" value="F:ATP binding"/>
    <property type="evidence" value="ECO:0007669"/>
    <property type="project" value="InterPro"/>
</dbReference>
<dbReference type="InterPro" id="IPR001757">
    <property type="entry name" value="P_typ_ATPase"/>
</dbReference>
<dbReference type="PRINTS" id="PR00119">
    <property type="entry name" value="CATATPASE"/>
</dbReference>
<dbReference type="GO" id="GO:0016887">
    <property type="term" value="F:ATP hydrolysis activity"/>
    <property type="evidence" value="ECO:0007669"/>
    <property type="project" value="InterPro"/>
</dbReference>